<dbReference type="EMBL" id="CAXDID020000295">
    <property type="protein sequence ID" value="CAL6072519.1"/>
    <property type="molecule type" value="Genomic_DNA"/>
</dbReference>
<keyword evidence="3" id="KW-1185">Reference proteome</keyword>
<keyword evidence="1" id="KW-0175">Coiled coil</keyword>
<evidence type="ECO:0000256" key="1">
    <source>
        <dbReference type="SAM" id="Coils"/>
    </source>
</evidence>
<proteinExistence type="predicted"/>
<sequence>MMSYQYKFSIPKILENIMHSPKLVQSQSSMDFFSQLDVRGSEVHEVSDTSVDRSFDIEIQHDHKLRQAKILIMNQMQALQQELHIISKLESRLQKIELNIEILNINQQQFQICKQE</sequence>
<feature type="coiled-coil region" evidence="1">
    <location>
        <begin position="79"/>
        <end position="106"/>
    </location>
</feature>
<evidence type="ECO:0000313" key="3">
    <source>
        <dbReference type="Proteomes" id="UP001642409"/>
    </source>
</evidence>
<dbReference type="Proteomes" id="UP001642409">
    <property type="component" value="Unassembled WGS sequence"/>
</dbReference>
<protein>
    <submittedName>
        <fullName evidence="2">Hypothetical_protein</fullName>
    </submittedName>
</protein>
<reference evidence="2 3" key="1">
    <citation type="submission" date="2024-07" db="EMBL/GenBank/DDBJ databases">
        <authorList>
            <person name="Akdeniz Z."/>
        </authorList>
    </citation>
    <scope>NUCLEOTIDE SEQUENCE [LARGE SCALE GENOMIC DNA]</scope>
</reference>
<gene>
    <name evidence="2" type="ORF">HINF_LOCUS55665</name>
</gene>
<name>A0ABP1KYB8_9EUKA</name>
<accession>A0ABP1KYB8</accession>
<organism evidence="2 3">
    <name type="scientific">Hexamita inflata</name>
    <dbReference type="NCBI Taxonomy" id="28002"/>
    <lineage>
        <taxon>Eukaryota</taxon>
        <taxon>Metamonada</taxon>
        <taxon>Diplomonadida</taxon>
        <taxon>Hexamitidae</taxon>
        <taxon>Hexamitinae</taxon>
        <taxon>Hexamita</taxon>
    </lineage>
</organism>
<evidence type="ECO:0000313" key="2">
    <source>
        <dbReference type="EMBL" id="CAL6072519.1"/>
    </source>
</evidence>
<comment type="caution">
    <text evidence="2">The sequence shown here is derived from an EMBL/GenBank/DDBJ whole genome shotgun (WGS) entry which is preliminary data.</text>
</comment>